<evidence type="ECO:0000256" key="2">
    <source>
        <dbReference type="ARBA" id="ARBA00022737"/>
    </source>
</evidence>
<dbReference type="InterPro" id="IPR036427">
    <property type="entry name" value="Bromodomain-like_sf"/>
</dbReference>
<dbReference type="PRINTS" id="PR00503">
    <property type="entry name" value="BROMODOMAIN"/>
</dbReference>
<evidence type="ECO:0000313" key="12">
    <source>
        <dbReference type="Proteomes" id="UP000681967"/>
    </source>
</evidence>
<dbReference type="Pfam" id="PF00439">
    <property type="entry name" value="Bromodomain"/>
    <property type="match status" value="1"/>
</dbReference>
<name>A0A8S3G418_9BILA</name>
<dbReference type="PANTHER" id="PTHR16062">
    <property type="entry name" value="SWI/SNF-RELATED"/>
    <property type="match status" value="1"/>
</dbReference>
<keyword evidence="7" id="KW-0539">Nucleus</keyword>
<organism evidence="10 12">
    <name type="scientific">Rotaria magnacalcarata</name>
    <dbReference type="NCBI Taxonomy" id="392030"/>
    <lineage>
        <taxon>Eukaryota</taxon>
        <taxon>Metazoa</taxon>
        <taxon>Spiralia</taxon>
        <taxon>Gnathifera</taxon>
        <taxon>Rotifera</taxon>
        <taxon>Eurotatoria</taxon>
        <taxon>Bdelloidea</taxon>
        <taxon>Philodinida</taxon>
        <taxon>Philodinidae</taxon>
        <taxon>Rotaria</taxon>
    </lineage>
</organism>
<dbReference type="EMBL" id="CAJOBH010256814">
    <property type="protein sequence ID" value="CAF5149269.1"/>
    <property type="molecule type" value="Genomic_DNA"/>
</dbReference>
<evidence type="ECO:0000259" key="9">
    <source>
        <dbReference type="PROSITE" id="PS50014"/>
    </source>
</evidence>
<evidence type="ECO:0000256" key="8">
    <source>
        <dbReference type="PROSITE-ProRule" id="PRU00035"/>
    </source>
</evidence>
<evidence type="ECO:0000256" key="1">
    <source>
        <dbReference type="ARBA" id="ARBA00004123"/>
    </source>
</evidence>
<dbReference type="SUPFAM" id="SSF47370">
    <property type="entry name" value="Bromodomain"/>
    <property type="match status" value="1"/>
</dbReference>
<sequence length="133" mass="15788">MVWLLATIKQMNDLLGNLLNLFYNHIRRSHSYKSGQCSIELIDGTCYYAQLAQLNLILNEIFDLLLNYKCLYTDIYPSNALKKCPLKRSYPMYYEIILKPMDLTMIRNKLDNGEYFSYDFFEQDLLLLFKNAI</sequence>
<dbReference type="CDD" id="cd04369">
    <property type="entry name" value="Bromodomain"/>
    <property type="match status" value="1"/>
</dbReference>
<dbReference type="EMBL" id="CAJOBJ010360998">
    <property type="protein sequence ID" value="CAF5218027.1"/>
    <property type="molecule type" value="Genomic_DNA"/>
</dbReference>
<dbReference type="InterPro" id="IPR037382">
    <property type="entry name" value="Rsc/polybromo"/>
</dbReference>
<dbReference type="GO" id="GO:0016586">
    <property type="term" value="C:RSC-type complex"/>
    <property type="evidence" value="ECO:0007669"/>
    <property type="project" value="InterPro"/>
</dbReference>
<keyword evidence="3" id="KW-0156">Chromatin regulator</keyword>
<evidence type="ECO:0000256" key="7">
    <source>
        <dbReference type="ARBA" id="ARBA00023242"/>
    </source>
</evidence>
<dbReference type="Proteomes" id="UP000681720">
    <property type="component" value="Unassembled WGS sequence"/>
</dbReference>
<dbReference type="PROSITE" id="PS50014">
    <property type="entry name" value="BROMODOMAIN_2"/>
    <property type="match status" value="1"/>
</dbReference>
<evidence type="ECO:0000256" key="3">
    <source>
        <dbReference type="ARBA" id="ARBA00022853"/>
    </source>
</evidence>
<evidence type="ECO:0000256" key="4">
    <source>
        <dbReference type="ARBA" id="ARBA00023015"/>
    </source>
</evidence>
<keyword evidence="5 8" id="KW-0103">Bromodomain</keyword>
<comment type="caution">
    <text evidence="10">The sequence shown here is derived from an EMBL/GenBank/DDBJ whole genome shotgun (WGS) entry which is preliminary data.</text>
</comment>
<accession>A0A8S3G418</accession>
<gene>
    <name evidence="10" type="ORF">BYL167_LOCUS71952</name>
    <name evidence="11" type="ORF">GIL414_LOCUS82739</name>
</gene>
<dbReference type="AlphaFoldDB" id="A0A8S3G418"/>
<dbReference type="PANTHER" id="PTHR16062:SF22">
    <property type="entry name" value="HISTONE-LYSINE N-METHYLTRANSFERASE ASH1L"/>
    <property type="match status" value="1"/>
</dbReference>
<dbReference type="Gene3D" id="1.20.920.10">
    <property type="entry name" value="Bromodomain-like"/>
    <property type="match status" value="1"/>
</dbReference>
<evidence type="ECO:0000256" key="6">
    <source>
        <dbReference type="ARBA" id="ARBA00023163"/>
    </source>
</evidence>
<reference evidence="10" key="1">
    <citation type="submission" date="2021-02" db="EMBL/GenBank/DDBJ databases">
        <authorList>
            <person name="Nowell W R."/>
        </authorList>
    </citation>
    <scope>NUCLEOTIDE SEQUENCE</scope>
</reference>
<keyword evidence="2" id="KW-0677">Repeat</keyword>
<dbReference type="GO" id="GO:0006368">
    <property type="term" value="P:transcription elongation by RNA polymerase II"/>
    <property type="evidence" value="ECO:0007669"/>
    <property type="project" value="TreeGrafter"/>
</dbReference>
<feature type="non-terminal residue" evidence="10">
    <location>
        <position position="1"/>
    </location>
</feature>
<dbReference type="InterPro" id="IPR001487">
    <property type="entry name" value="Bromodomain"/>
</dbReference>
<feature type="domain" description="Bromo" evidence="9">
    <location>
        <begin position="77"/>
        <end position="133"/>
    </location>
</feature>
<proteinExistence type="predicted"/>
<dbReference type="GO" id="GO:0006338">
    <property type="term" value="P:chromatin remodeling"/>
    <property type="evidence" value="ECO:0007669"/>
    <property type="project" value="InterPro"/>
</dbReference>
<evidence type="ECO:0000313" key="10">
    <source>
        <dbReference type="EMBL" id="CAF5149269.1"/>
    </source>
</evidence>
<dbReference type="Proteomes" id="UP000681967">
    <property type="component" value="Unassembled WGS sequence"/>
</dbReference>
<evidence type="ECO:0000313" key="11">
    <source>
        <dbReference type="EMBL" id="CAF5218027.1"/>
    </source>
</evidence>
<comment type="subcellular location">
    <subcellularLocation>
        <location evidence="1">Nucleus</location>
    </subcellularLocation>
</comment>
<keyword evidence="4" id="KW-0805">Transcription regulation</keyword>
<evidence type="ECO:0000256" key="5">
    <source>
        <dbReference type="ARBA" id="ARBA00023117"/>
    </source>
</evidence>
<dbReference type="GO" id="GO:0003682">
    <property type="term" value="F:chromatin binding"/>
    <property type="evidence" value="ECO:0007669"/>
    <property type="project" value="TreeGrafter"/>
</dbReference>
<keyword evidence="6" id="KW-0804">Transcription</keyword>
<protein>
    <recommendedName>
        <fullName evidence="9">Bromo domain-containing protein</fullName>
    </recommendedName>
</protein>